<dbReference type="AlphaFoldDB" id="A0A2S0NB98"/>
<proteinExistence type="predicted"/>
<evidence type="ECO:0008006" key="4">
    <source>
        <dbReference type="Google" id="ProtNLM"/>
    </source>
</evidence>
<feature type="chain" id="PRO_5015558606" description="DUF1176 domain-containing protein" evidence="1">
    <location>
        <begin position="21"/>
        <end position="370"/>
    </location>
</feature>
<protein>
    <recommendedName>
        <fullName evidence="4">DUF1176 domain-containing protein</fullName>
    </recommendedName>
</protein>
<reference evidence="2 3" key="1">
    <citation type="submission" date="2018-03" db="EMBL/GenBank/DDBJ databases">
        <title>Genome sequencing of Phreatobacter sp.</title>
        <authorList>
            <person name="Kim S.-J."/>
            <person name="Heo J."/>
            <person name="Kwon S.-W."/>
        </authorList>
    </citation>
    <scope>NUCLEOTIDE SEQUENCE [LARGE SCALE GENOMIC DNA]</scope>
    <source>
        <strain evidence="2 3">S-12</strain>
    </source>
</reference>
<evidence type="ECO:0000313" key="3">
    <source>
        <dbReference type="Proteomes" id="UP000237889"/>
    </source>
</evidence>
<dbReference type="InterPro" id="IPR038696">
    <property type="entry name" value="IalB_sf"/>
</dbReference>
<dbReference type="OrthoDB" id="330924at2"/>
<keyword evidence="3" id="KW-1185">Reference proteome</keyword>
<keyword evidence="1" id="KW-0732">Signal</keyword>
<dbReference type="EMBL" id="CP027668">
    <property type="protein sequence ID" value="AVO45366.1"/>
    <property type="molecule type" value="Genomic_DNA"/>
</dbReference>
<feature type="signal peptide" evidence="1">
    <location>
        <begin position="1"/>
        <end position="20"/>
    </location>
</feature>
<dbReference type="KEGG" id="phr:C6569_10005"/>
<evidence type="ECO:0000256" key="1">
    <source>
        <dbReference type="SAM" id="SignalP"/>
    </source>
</evidence>
<dbReference type="RefSeq" id="WP_106748707.1">
    <property type="nucleotide sequence ID" value="NZ_CP027668.1"/>
</dbReference>
<dbReference type="Proteomes" id="UP000237889">
    <property type="component" value="Chromosome"/>
</dbReference>
<name>A0A2S0NB98_9HYPH</name>
<dbReference type="InterPro" id="IPR009560">
    <property type="entry name" value="DUF1176"/>
</dbReference>
<dbReference type="Pfam" id="PF06674">
    <property type="entry name" value="DUF1176"/>
    <property type="match status" value="1"/>
</dbReference>
<organism evidence="2 3">
    <name type="scientific">Phreatobacter cathodiphilus</name>
    <dbReference type="NCBI Taxonomy" id="1868589"/>
    <lineage>
        <taxon>Bacteria</taxon>
        <taxon>Pseudomonadati</taxon>
        <taxon>Pseudomonadota</taxon>
        <taxon>Alphaproteobacteria</taxon>
        <taxon>Hyphomicrobiales</taxon>
        <taxon>Phreatobacteraceae</taxon>
        <taxon>Phreatobacter</taxon>
    </lineage>
</organism>
<evidence type="ECO:0000313" key="2">
    <source>
        <dbReference type="EMBL" id="AVO45366.1"/>
    </source>
</evidence>
<accession>A0A2S0NB98</accession>
<sequence length="370" mass="39946">MHLRTLLAAGLCLAVGTALAEERGHVRTFRDWVVGCDNARTCRAFGMAARDSSTQLAVRIDRSGDPGAVPTVTVILAQDATLPAGTRLKVTADGGAMVEVVIGRGATVEDGEVTLTDRAAAGRLIDEIRRGRSLAVSLDPAQGSGERADPISLDGAMAALLWMDDRQKRVGTVTALARPGESPAAIVPRPPQAPARRDGVAMTGPPVPSPLPEAWTGPVMQAFRAIPGDACNQEDDNDEDIEAQRLSERLVLISVRCWRGAYNFSRAYYILEDGPSPRVRPASFPRIREALPAAEDPPSNRNPDHILWNGELDPAGGTVFHLAKGRGMSDCGEIGEWRWDGARFQPLRLEVMPTCRGLLPPNWLTLYRTR</sequence>
<gene>
    <name evidence="2" type="ORF">C6569_10005</name>
</gene>
<dbReference type="Gene3D" id="2.60.40.1880">
    <property type="entry name" value="Invasion associated locus B (IalB) protein"/>
    <property type="match status" value="1"/>
</dbReference>